<reference evidence="2" key="1">
    <citation type="submission" date="2022-03" db="EMBL/GenBank/DDBJ databases">
        <title>First case of bacteraemia caused by Dielma fastidiosa in a patient hospitalised with diverticulitis.</title>
        <authorList>
            <person name="Forman-Ankjaer B."/>
            <person name="Hvid-Jensen F."/>
            <person name="Kobel C.M."/>
            <person name="Greve T."/>
        </authorList>
    </citation>
    <scope>NUCLEOTIDE SEQUENCE</scope>
    <source>
        <strain evidence="2">AUH_DF_2021</strain>
    </source>
</reference>
<dbReference type="InterPro" id="IPR050855">
    <property type="entry name" value="NDM-1-like"/>
</dbReference>
<organism evidence="2 3">
    <name type="scientific">Dielma fastidiosa</name>
    <dbReference type="NCBI Taxonomy" id="1034346"/>
    <lineage>
        <taxon>Bacteria</taxon>
        <taxon>Bacillati</taxon>
        <taxon>Bacillota</taxon>
        <taxon>Erysipelotrichia</taxon>
        <taxon>Erysipelotrichales</taxon>
        <taxon>Erysipelotrichaceae</taxon>
        <taxon>Dielma</taxon>
    </lineage>
</organism>
<dbReference type="RefSeq" id="WP_320882877.1">
    <property type="nucleotide sequence ID" value="NZ_BAABZA010000001.1"/>
</dbReference>
<dbReference type="AlphaFoldDB" id="A0AB35UK75"/>
<dbReference type="PANTHER" id="PTHR42951">
    <property type="entry name" value="METALLO-BETA-LACTAMASE DOMAIN-CONTAINING"/>
    <property type="match status" value="1"/>
</dbReference>
<dbReference type="EMBL" id="JALDAW010000008">
    <property type="protein sequence ID" value="MDY5166859.1"/>
    <property type="molecule type" value="Genomic_DNA"/>
</dbReference>
<dbReference type="SUPFAM" id="SSF56281">
    <property type="entry name" value="Metallo-hydrolase/oxidoreductase"/>
    <property type="match status" value="1"/>
</dbReference>
<dbReference type="InterPro" id="IPR001279">
    <property type="entry name" value="Metallo-B-lactamas"/>
</dbReference>
<accession>A0AB35UK75</accession>
<name>A0AB35UK75_9FIRM</name>
<dbReference type="SMART" id="SM00849">
    <property type="entry name" value="Lactamase_B"/>
    <property type="match status" value="1"/>
</dbReference>
<evidence type="ECO:0000313" key="2">
    <source>
        <dbReference type="EMBL" id="MDY5166859.1"/>
    </source>
</evidence>
<protein>
    <submittedName>
        <fullName evidence="2">MBL fold metallo-hydrolase</fullName>
    </submittedName>
</protein>
<dbReference type="Proteomes" id="UP001276902">
    <property type="component" value="Unassembled WGS sequence"/>
</dbReference>
<dbReference type="Gene3D" id="3.60.15.10">
    <property type="entry name" value="Ribonuclease Z/Hydroxyacylglutathione hydrolase-like"/>
    <property type="match status" value="1"/>
</dbReference>
<dbReference type="Pfam" id="PF00753">
    <property type="entry name" value="Lactamase_B"/>
    <property type="match status" value="1"/>
</dbReference>
<gene>
    <name evidence="2" type="ORF">MQE39_01805</name>
</gene>
<proteinExistence type="predicted"/>
<feature type="domain" description="Metallo-beta-lactamase" evidence="1">
    <location>
        <begin position="21"/>
        <end position="219"/>
    </location>
</feature>
<dbReference type="PANTHER" id="PTHR42951:SF4">
    <property type="entry name" value="ACYL-COENZYME A THIOESTERASE MBLAC2"/>
    <property type="match status" value="1"/>
</dbReference>
<evidence type="ECO:0000313" key="3">
    <source>
        <dbReference type="Proteomes" id="UP001276902"/>
    </source>
</evidence>
<comment type="caution">
    <text evidence="2">The sequence shown here is derived from an EMBL/GenBank/DDBJ whole genome shotgun (WGS) entry which is preliminary data.</text>
</comment>
<dbReference type="InterPro" id="IPR036866">
    <property type="entry name" value="RibonucZ/Hydroxyglut_hydro"/>
</dbReference>
<sequence>MELIQHSEYIYSTTYETKRDRPSLGYIKGSNFSVMVDAGTSAQHVKEAYALLKERQLPLPTFTILTHWHWDHTFGMHAVQGLTIAHTLTNRELERMMKWQWNPEAMQERLISQEEIPFVDDHLKIEYNDLNEIKLKTADISFSSSMTLDQGNSHVQLFHVPSPHSDDSVFIYVPQAKVLFIGDAICEDYYHQMNVDQNKLQAMIKFLQALNFEIGIQGHLPAMNKTAILNQAYTLIK</sequence>
<evidence type="ECO:0000259" key="1">
    <source>
        <dbReference type="SMART" id="SM00849"/>
    </source>
</evidence>